<organism evidence="1 2">
    <name type="scientific">Endocarpon pusillum</name>
    <dbReference type="NCBI Taxonomy" id="364733"/>
    <lineage>
        <taxon>Eukaryota</taxon>
        <taxon>Fungi</taxon>
        <taxon>Dikarya</taxon>
        <taxon>Ascomycota</taxon>
        <taxon>Pezizomycotina</taxon>
        <taxon>Eurotiomycetes</taxon>
        <taxon>Chaetothyriomycetidae</taxon>
        <taxon>Verrucariales</taxon>
        <taxon>Verrucariaceae</taxon>
        <taxon>Endocarpon</taxon>
    </lineage>
</organism>
<comment type="caution">
    <text evidence="1">The sequence shown here is derived from an EMBL/GenBank/DDBJ whole genome shotgun (WGS) entry which is preliminary data.</text>
</comment>
<gene>
    <name evidence="1" type="ORF">GJ744_010762</name>
</gene>
<dbReference type="AlphaFoldDB" id="A0A8H7E407"/>
<evidence type="ECO:0000313" key="2">
    <source>
        <dbReference type="Proteomes" id="UP000606974"/>
    </source>
</evidence>
<dbReference type="OrthoDB" id="3945418at2759"/>
<evidence type="ECO:0000313" key="1">
    <source>
        <dbReference type="EMBL" id="KAF7507328.1"/>
    </source>
</evidence>
<protein>
    <submittedName>
        <fullName evidence="1">Uncharacterized protein</fullName>
    </submittedName>
</protein>
<keyword evidence="2" id="KW-1185">Reference proteome</keyword>
<dbReference type="EMBL" id="JAACFV010000071">
    <property type="protein sequence ID" value="KAF7507328.1"/>
    <property type="molecule type" value="Genomic_DNA"/>
</dbReference>
<dbReference type="Proteomes" id="UP000606974">
    <property type="component" value="Unassembled WGS sequence"/>
</dbReference>
<proteinExistence type="predicted"/>
<name>A0A8H7E407_9EURO</name>
<reference evidence="1" key="1">
    <citation type="submission" date="2020-02" db="EMBL/GenBank/DDBJ databases">
        <authorList>
            <person name="Palmer J.M."/>
        </authorList>
    </citation>
    <scope>NUCLEOTIDE SEQUENCE</scope>
    <source>
        <strain evidence="1">EPUS1.4</strain>
        <tissue evidence="1">Thallus</tissue>
    </source>
</reference>
<accession>A0A8H7E407</accession>
<sequence>MSASGIVNAFVAVGRFFYFPNWMFQLLERTYEKILPDHERNMSISKVDSFIAAVVDRSRTDKKLKGDYPARLMESGSPLVKLEHSAKI</sequence>